<dbReference type="AlphaFoldDB" id="A0A098VNL7"/>
<comment type="caution">
    <text evidence="1">The sequence shown here is derived from an EMBL/GenBank/DDBJ whole genome shotgun (WGS) entry which is preliminary data.</text>
</comment>
<name>A0A098VNL7_9MICR</name>
<proteinExistence type="predicted"/>
<evidence type="ECO:0000313" key="2">
    <source>
        <dbReference type="Proteomes" id="UP000029725"/>
    </source>
</evidence>
<organism evidence="1 2">
    <name type="scientific">Mitosporidium daphniae</name>
    <dbReference type="NCBI Taxonomy" id="1485682"/>
    <lineage>
        <taxon>Eukaryota</taxon>
        <taxon>Fungi</taxon>
        <taxon>Fungi incertae sedis</taxon>
        <taxon>Microsporidia</taxon>
        <taxon>Mitosporidium</taxon>
    </lineage>
</organism>
<keyword evidence="2" id="KW-1185">Reference proteome</keyword>
<dbReference type="Proteomes" id="UP000029725">
    <property type="component" value="Unassembled WGS sequence"/>
</dbReference>
<accession>A0A098VNL7</accession>
<dbReference type="GeneID" id="25260560"/>
<reference evidence="1 2" key="1">
    <citation type="submission" date="2014-04" db="EMBL/GenBank/DDBJ databases">
        <title>A new species of microsporidia sheds light on the evolution of extreme parasitism.</title>
        <authorList>
            <person name="Haag K.L."/>
            <person name="James T.Y."/>
            <person name="Larsson R."/>
            <person name="Schaer T.M."/>
            <person name="Refardt D."/>
            <person name="Pombert J.-F."/>
            <person name="Ebert D."/>
        </authorList>
    </citation>
    <scope>NUCLEOTIDE SEQUENCE [LARGE SCALE GENOMIC DNA]</scope>
    <source>
        <strain evidence="1 2">UGP3</strain>
        <tissue evidence="1">Spores</tissue>
    </source>
</reference>
<protein>
    <submittedName>
        <fullName evidence="1">Uncharacterized protein</fullName>
    </submittedName>
</protein>
<dbReference type="HOGENOM" id="CLU_1627488_0_0_1"/>
<evidence type="ECO:0000313" key="1">
    <source>
        <dbReference type="EMBL" id="KGG50560.1"/>
    </source>
</evidence>
<dbReference type="RefSeq" id="XP_013236999.1">
    <property type="nucleotide sequence ID" value="XM_013381545.1"/>
</dbReference>
<dbReference type="VEuPathDB" id="MicrosporidiaDB:DI09_65p80"/>
<sequence length="163" mass="18310">MGASFSRQSKYNAQFVDVAVVNVKTDSSALVYSEFLGTLERAPIKWLTSSPKAKALDELIEVHGCKKEASARYRWLLVSSTFHCLNAEGKATTDAKDAHFAIFSGDFTVDDNATAALKEYNDTERVRPRCLKMSTPSFEILRNKCFVCMVKESTKINPTRWLK</sequence>
<gene>
    <name evidence="1" type="ORF">DI09_65p80</name>
</gene>
<dbReference type="EMBL" id="JMKJ01000574">
    <property type="protein sequence ID" value="KGG50560.1"/>
    <property type="molecule type" value="Genomic_DNA"/>
</dbReference>